<proteinExistence type="predicted"/>
<evidence type="ECO:0000259" key="10">
    <source>
        <dbReference type="PROSITE" id="PS50923"/>
    </source>
</evidence>
<feature type="compositionally biased region" description="Acidic residues" evidence="7">
    <location>
        <begin position="660"/>
        <end position="676"/>
    </location>
</feature>
<gene>
    <name evidence="11" type="primary">Csmd1_0</name>
    <name evidence="11" type="ORF">CDAR_518681</name>
</gene>
<dbReference type="EMBL" id="BPLQ01003263">
    <property type="protein sequence ID" value="GIX98983.1"/>
    <property type="molecule type" value="Genomic_DNA"/>
</dbReference>
<feature type="domain" description="Sushi" evidence="10">
    <location>
        <begin position="276"/>
        <end position="344"/>
    </location>
</feature>
<dbReference type="CDD" id="cd00033">
    <property type="entry name" value="CCP"/>
    <property type="match status" value="3"/>
</dbReference>
<dbReference type="Proteomes" id="UP001054837">
    <property type="component" value="Unassembled WGS sequence"/>
</dbReference>
<dbReference type="Gene3D" id="2.10.70.10">
    <property type="entry name" value="Complement Module, domain 1"/>
    <property type="match status" value="3"/>
</dbReference>
<evidence type="ECO:0000256" key="4">
    <source>
        <dbReference type="ARBA" id="ARBA00023157"/>
    </source>
</evidence>
<feature type="compositionally biased region" description="Basic and acidic residues" evidence="7">
    <location>
        <begin position="608"/>
        <end position="622"/>
    </location>
</feature>
<sequence>MLILVTSIVFCLSSFHLHIISAKKPTCGFPGTPAYGSVKPDRAAYSEGDVVSYSCKVGHILLGSPISRCTEDGTWSEDIPLCDDSMTTLGVAFSTPTVPGKSAELAIDKDKDTCAYLKPKKPRWWRIDLGKEHKVLSVAVTMIFPDKFMKFTVFVIKTQGTSASYKRCASFSGKFGTETVVLSCAEGKGIEGQKVHIEDHQTEGIFEICEVEVQVEKDTGYDCGRPSRSLYSVTYEAKNNMVEYGCIRGFEIKGNDYRYCLNSGQWSGEPPICEPIICDELEEPENGDMKFTQENGYTDDNDGPPLEGTVAIYKCDEGFKLDGPFTRDCLKDGSWSGPEPECTEIRCKIPDGRDLGGVYRLLNKTNSMGSVAMLRCKGSKREGDNPYITCTEDGTWTESEAHCVLPEKAAYESRDEPKRIVNQGVIIFGMVVAAIMIVVVLVAMYLYSQRRNANKPELPSRLLDPPVPPPRPPPRATESKGAGFKSAFMGLINRDNSGTEGESKSPWKTQSLPNNHANAVDGGGKYSPKRALSYGETLDAKDKDEPAVIQVEVLAHEDSGRKDRFPPVPEQNEDASLENVVLDMEDKSNKDSTPKQPRSAASDYASVDYDKKRQSRLLKEQDSVDSSSTAGASPLPPDEPDKKEESRSPTPPKHTPLKESEEEEEEEEEVDEEESETSSVQAKEEAEQLRKAREEEERKAKEEEERKRKEEEERKAKEEEEKKKVEVPSRRRRLREEPPAPVDEKPVLRRFRR</sequence>
<feature type="domain" description="Sushi" evidence="10">
    <location>
        <begin position="345"/>
        <end position="405"/>
    </location>
</feature>
<feature type="disulfide bond" evidence="6">
    <location>
        <begin position="246"/>
        <end position="273"/>
    </location>
</feature>
<dbReference type="AlphaFoldDB" id="A0AAV4PPQ5"/>
<keyword evidence="8" id="KW-1133">Transmembrane helix</keyword>
<feature type="chain" id="PRO_5043315826" evidence="9">
    <location>
        <begin position="23"/>
        <end position="753"/>
    </location>
</feature>
<keyword evidence="12" id="KW-1185">Reference proteome</keyword>
<keyword evidence="5" id="KW-0325">Glycoprotein</keyword>
<feature type="compositionally biased region" description="Basic and acidic residues" evidence="7">
    <location>
        <begin position="682"/>
        <end position="747"/>
    </location>
</feature>
<feature type="domain" description="Sushi" evidence="10">
    <location>
        <begin position="25"/>
        <end position="84"/>
    </location>
</feature>
<feature type="domain" description="Sushi" evidence="10">
    <location>
        <begin position="221"/>
        <end position="275"/>
    </location>
</feature>
<feature type="disulfide bond" evidence="6">
    <location>
        <begin position="347"/>
        <end position="390"/>
    </location>
</feature>
<organism evidence="11 12">
    <name type="scientific">Caerostris darwini</name>
    <dbReference type="NCBI Taxonomy" id="1538125"/>
    <lineage>
        <taxon>Eukaryota</taxon>
        <taxon>Metazoa</taxon>
        <taxon>Ecdysozoa</taxon>
        <taxon>Arthropoda</taxon>
        <taxon>Chelicerata</taxon>
        <taxon>Arachnida</taxon>
        <taxon>Araneae</taxon>
        <taxon>Araneomorphae</taxon>
        <taxon>Entelegynae</taxon>
        <taxon>Araneoidea</taxon>
        <taxon>Araneidae</taxon>
        <taxon>Caerostris</taxon>
    </lineage>
</organism>
<comment type="caution">
    <text evidence="6">Lacks conserved residue(s) required for the propagation of feature annotation.</text>
</comment>
<evidence type="ECO:0000256" key="6">
    <source>
        <dbReference type="PROSITE-ProRule" id="PRU00302"/>
    </source>
</evidence>
<feature type="disulfide bond" evidence="6">
    <location>
        <begin position="55"/>
        <end position="82"/>
    </location>
</feature>
<comment type="caution">
    <text evidence="11">The sequence shown here is derived from an EMBL/GenBank/DDBJ whole genome shotgun (WGS) entry which is preliminary data.</text>
</comment>
<evidence type="ECO:0000256" key="3">
    <source>
        <dbReference type="ARBA" id="ARBA00022737"/>
    </source>
</evidence>
<keyword evidence="3" id="KW-0677">Repeat</keyword>
<name>A0AAV4PPQ5_9ARAC</name>
<dbReference type="InterPro" id="IPR035976">
    <property type="entry name" value="Sushi/SCR/CCP_sf"/>
</dbReference>
<accession>A0AAV4PPQ5</accession>
<evidence type="ECO:0000313" key="12">
    <source>
        <dbReference type="Proteomes" id="UP001054837"/>
    </source>
</evidence>
<feature type="region of interest" description="Disordered" evidence="7">
    <location>
        <begin position="456"/>
        <end position="528"/>
    </location>
</feature>
<evidence type="ECO:0000256" key="8">
    <source>
        <dbReference type="SAM" id="Phobius"/>
    </source>
</evidence>
<dbReference type="SUPFAM" id="SSF57535">
    <property type="entry name" value="Complement control module/SCR domain"/>
    <property type="match status" value="4"/>
</dbReference>
<dbReference type="PANTHER" id="PTHR46393">
    <property type="entry name" value="SUSHI DOMAIN-CONTAINING PROTEIN"/>
    <property type="match status" value="1"/>
</dbReference>
<reference evidence="11 12" key="1">
    <citation type="submission" date="2021-06" db="EMBL/GenBank/DDBJ databases">
        <title>Caerostris darwini draft genome.</title>
        <authorList>
            <person name="Kono N."/>
            <person name="Arakawa K."/>
        </authorList>
    </citation>
    <scope>NUCLEOTIDE SEQUENCE [LARGE SCALE GENOMIC DNA]</scope>
</reference>
<dbReference type="PANTHER" id="PTHR46393:SF7">
    <property type="entry name" value="COMPLEMENT C2"/>
    <property type="match status" value="1"/>
</dbReference>
<dbReference type="Pfam" id="PF00084">
    <property type="entry name" value="Sushi"/>
    <property type="match status" value="4"/>
</dbReference>
<feature type="compositionally biased region" description="Basic and acidic residues" evidence="7">
    <location>
        <begin position="584"/>
        <end position="593"/>
    </location>
</feature>
<feature type="compositionally biased region" description="Basic and acidic residues" evidence="7">
    <location>
        <begin position="554"/>
        <end position="565"/>
    </location>
</feature>
<dbReference type="InterPro" id="IPR000436">
    <property type="entry name" value="Sushi_SCR_CCP_dom"/>
</dbReference>
<keyword evidence="4 6" id="KW-1015">Disulfide bond</keyword>
<keyword evidence="2 9" id="KW-0732">Signal</keyword>
<dbReference type="SUPFAM" id="SSF49785">
    <property type="entry name" value="Galactose-binding domain-like"/>
    <property type="match status" value="1"/>
</dbReference>
<feature type="compositionally biased region" description="Pro residues" evidence="7">
    <location>
        <begin position="465"/>
        <end position="475"/>
    </location>
</feature>
<feature type="region of interest" description="Disordered" evidence="7">
    <location>
        <begin position="554"/>
        <end position="753"/>
    </location>
</feature>
<evidence type="ECO:0000256" key="1">
    <source>
        <dbReference type="ARBA" id="ARBA00022659"/>
    </source>
</evidence>
<feature type="compositionally biased region" description="Polar residues" evidence="7">
    <location>
        <begin position="494"/>
        <end position="517"/>
    </location>
</feature>
<protein>
    <submittedName>
        <fullName evidence="11">CUB and sushi domain-containing protein 1</fullName>
    </submittedName>
</protein>
<dbReference type="Gene3D" id="2.60.120.260">
    <property type="entry name" value="Galactose-binding domain-like"/>
    <property type="match status" value="1"/>
</dbReference>
<keyword evidence="8" id="KW-0472">Membrane</keyword>
<feature type="disulfide bond" evidence="6">
    <location>
        <begin position="376"/>
        <end position="403"/>
    </location>
</feature>
<evidence type="ECO:0000256" key="2">
    <source>
        <dbReference type="ARBA" id="ARBA00022729"/>
    </source>
</evidence>
<evidence type="ECO:0000256" key="5">
    <source>
        <dbReference type="ARBA" id="ARBA00023180"/>
    </source>
</evidence>
<keyword evidence="8" id="KW-0812">Transmembrane</keyword>
<keyword evidence="1 6" id="KW-0768">Sushi</keyword>
<evidence type="ECO:0000256" key="9">
    <source>
        <dbReference type="SAM" id="SignalP"/>
    </source>
</evidence>
<feature type="disulfide bond" evidence="6">
    <location>
        <begin position="315"/>
        <end position="342"/>
    </location>
</feature>
<dbReference type="InterPro" id="IPR008979">
    <property type="entry name" value="Galactose-bd-like_sf"/>
</dbReference>
<dbReference type="SMART" id="SM00032">
    <property type="entry name" value="CCP"/>
    <property type="match status" value="4"/>
</dbReference>
<evidence type="ECO:0000256" key="7">
    <source>
        <dbReference type="SAM" id="MobiDB-lite"/>
    </source>
</evidence>
<feature type="signal peptide" evidence="9">
    <location>
        <begin position="1"/>
        <end position="22"/>
    </location>
</feature>
<dbReference type="PROSITE" id="PS50923">
    <property type="entry name" value="SUSHI"/>
    <property type="match status" value="4"/>
</dbReference>
<feature type="transmembrane region" description="Helical" evidence="8">
    <location>
        <begin position="425"/>
        <end position="447"/>
    </location>
</feature>
<evidence type="ECO:0000313" key="11">
    <source>
        <dbReference type="EMBL" id="GIX98983.1"/>
    </source>
</evidence>